<dbReference type="Pfam" id="PF00005">
    <property type="entry name" value="ABC_tran"/>
    <property type="match status" value="1"/>
</dbReference>
<dbReference type="Proteomes" id="UP000023561">
    <property type="component" value="Unassembled WGS sequence"/>
</dbReference>
<dbReference type="GO" id="GO:0016887">
    <property type="term" value="F:ATP hydrolysis activity"/>
    <property type="evidence" value="ECO:0007669"/>
    <property type="project" value="InterPro"/>
</dbReference>
<dbReference type="FunFam" id="3.40.50.300:FF:000134">
    <property type="entry name" value="Iron-enterobactin ABC transporter ATP-binding protein"/>
    <property type="match status" value="1"/>
</dbReference>
<dbReference type="SUPFAM" id="SSF52540">
    <property type="entry name" value="P-loop containing nucleoside triphosphate hydrolases"/>
    <property type="match status" value="1"/>
</dbReference>
<evidence type="ECO:0000259" key="5">
    <source>
        <dbReference type="PROSITE" id="PS50893"/>
    </source>
</evidence>
<dbReference type="PROSITE" id="PS50893">
    <property type="entry name" value="ABC_TRANSPORTER_2"/>
    <property type="match status" value="1"/>
</dbReference>
<keyword evidence="7" id="KW-1185">Reference proteome</keyword>
<dbReference type="Gene3D" id="3.40.50.300">
    <property type="entry name" value="P-loop containing nucleotide triphosphate hydrolases"/>
    <property type="match status" value="1"/>
</dbReference>
<dbReference type="GO" id="GO:0005524">
    <property type="term" value="F:ATP binding"/>
    <property type="evidence" value="ECO:0007669"/>
    <property type="project" value="UniProtKB-KW"/>
</dbReference>
<dbReference type="PANTHER" id="PTHR42794">
    <property type="entry name" value="HEMIN IMPORT ATP-BINDING PROTEIN HMUV"/>
    <property type="match status" value="1"/>
</dbReference>
<evidence type="ECO:0000256" key="4">
    <source>
        <dbReference type="ARBA" id="ARBA00022967"/>
    </source>
</evidence>
<evidence type="ECO:0000313" key="7">
    <source>
        <dbReference type="Proteomes" id="UP000023561"/>
    </source>
</evidence>
<evidence type="ECO:0000256" key="1">
    <source>
        <dbReference type="ARBA" id="ARBA00022448"/>
    </source>
</evidence>
<dbReference type="InterPro" id="IPR003439">
    <property type="entry name" value="ABC_transporter-like_ATP-bd"/>
</dbReference>
<name>A0A023DIE7_9BACL</name>
<dbReference type="SMART" id="SM00382">
    <property type="entry name" value="AAA"/>
    <property type="match status" value="1"/>
</dbReference>
<gene>
    <name evidence="6" type="ORF">GCA01S_055_00360</name>
</gene>
<dbReference type="CDD" id="cd03214">
    <property type="entry name" value="ABC_Iron-Siderophores_B12_Hemin"/>
    <property type="match status" value="1"/>
</dbReference>
<dbReference type="AlphaFoldDB" id="A0A023DIE7"/>
<dbReference type="PANTHER" id="PTHR42794:SF1">
    <property type="entry name" value="HEMIN IMPORT ATP-BINDING PROTEIN HMUV"/>
    <property type="match status" value="1"/>
</dbReference>
<keyword evidence="3 6" id="KW-0067">ATP-binding</keyword>
<evidence type="ECO:0000256" key="3">
    <source>
        <dbReference type="ARBA" id="ARBA00022840"/>
    </source>
</evidence>
<evidence type="ECO:0000313" key="6">
    <source>
        <dbReference type="EMBL" id="GAJ41003.1"/>
    </source>
</evidence>
<reference evidence="6 7" key="1">
    <citation type="submission" date="2014-04" db="EMBL/GenBank/DDBJ databases">
        <title>Whole genome shotgun sequence of Geobacillus caldoxylosilyticus NBRC 107762.</title>
        <authorList>
            <person name="Hosoyama A."/>
            <person name="Hosoyama Y."/>
            <person name="Katano-Makiyama Y."/>
            <person name="Tsuchikane K."/>
            <person name="Ohji S."/>
            <person name="Ichikawa N."/>
            <person name="Yamazoe A."/>
            <person name="Fujita N."/>
        </authorList>
    </citation>
    <scope>NUCLEOTIDE SEQUENCE [LARGE SCALE GENOMIC DNA]</scope>
    <source>
        <strain evidence="6 7">NBRC 107762</strain>
    </source>
</reference>
<sequence>MIDVLEVNNVSYRYQRKQVLYDITFTVEKGEIFGILGPNGSGKTTLLKLLSKELSVQSGSITVNGRPLPSFSHKEWARFAAVLPQTIDAAFGYTVKETVELGRYAHQHRLLPMWTEEDEQAVDAAIHEVGLTEKAGESIERLSGGERQRAYLARALAQNPELLLLDEPTNHMDITQQLHLLNQLVRSAKEKKLTVIAIFHDMNIASLYCDRLLMLKEGKAVALGTPEELMEPALLHSVFQSPVNKQAHPTVSKPLLAFLPERGLSAIEQRGLPELLTWTTMDDCIAITAAEPLKVLSSALVGSGFQWATHFVNRQVSKDYNREDAELEMKQYLRKRGLPVSSTIGMMTAVDIHDAVCIYEKQDAFSLWAVVTAGVGNAVDAAHAWKRKQFEQKIGTINMMIFIDGTLTDAAYVQAVMTATEAKVKALYEENVLDPETNTYATGTSTDCIVIAATQTGTAFSYAGTITPIGQVIGRVVYEATKEALRRYRKRRDFS</sequence>
<comment type="caution">
    <text evidence="6">The sequence shown here is derived from an EMBL/GenBank/DDBJ whole genome shotgun (WGS) entry which is preliminary data.</text>
</comment>
<feature type="domain" description="ABC transporter" evidence="5">
    <location>
        <begin position="5"/>
        <end position="242"/>
    </location>
</feature>
<proteinExistence type="predicted"/>
<accession>A0A023DIE7</accession>
<dbReference type="InterPro" id="IPR002808">
    <property type="entry name" value="AdoCbi_amidolase"/>
</dbReference>
<dbReference type="Pfam" id="PF01955">
    <property type="entry name" value="CbiZ"/>
    <property type="match status" value="1"/>
</dbReference>
<keyword evidence="2" id="KW-0547">Nucleotide-binding</keyword>
<evidence type="ECO:0000256" key="2">
    <source>
        <dbReference type="ARBA" id="ARBA00022741"/>
    </source>
</evidence>
<organism evidence="6 7">
    <name type="scientific">Parageobacillus caldoxylosilyticus NBRC 107762</name>
    <dbReference type="NCBI Taxonomy" id="1220594"/>
    <lineage>
        <taxon>Bacteria</taxon>
        <taxon>Bacillati</taxon>
        <taxon>Bacillota</taxon>
        <taxon>Bacilli</taxon>
        <taxon>Bacillales</taxon>
        <taxon>Anoxybacillaceae</taxon>
        <taxon>Saccharococcus</taxon>
    </lineage>
</organism>
<protein>
    <submittedName>
        <fullName evidence="6">Putative ABC transporter ATP-binding protein</fullName>
    </submittedName>
</protein>
<dbReference type="InterPro" id="IPR003593">
    <property type="entry name" value="AAA+_ATPase"/>
</dbReference>
<dbReference type="InterPro" id="IPR027417">
    <property type="entry name" value="P-loop_NTPase"/>
</dbReference>
<dbReference type="EMBL" id="BAWO01000055">
    <property type="protein sequence ID" value="GAJ41003.1"/>
    <property type="molecule type" value="Genomic_DNA"/>
</dbReference>
<keyword evidence="4" id="KW-1278">Translocase</keyword>
<keyword evidence="1" id="KW-0813">Transport</keyword>